<protein>
    <submittedName>
        <fullName evidence="11">Late blight resistance homolog R1A-10</fullName>
    </submittedName>
</protein>
<dbReference type="AlphaFoldDB" id="A0A8S0UWH0"/>
<dbReference type="SUPFAM" id="SSF52058">
    <property type="entry name" value="L domain-like"/>
    <property type="match status" value="1"/>
</dbReference>
<keyword evidence="7" id="KW-0611">Plant defense</keyword>
<evidence type="ECO:0000259" key="9">
    <source>
        <dbReference type="Pfam" id="PF00931"/>
    </source>
</evidence>
<reference evidence="11 12" key="1">
    <citation type="submission" date="2019-12" db="EMBL/GenBank/DDBJ databases">
        <authorList>
            <person name="Alioto T."/>
            <person name="Alioto T."/>
            <person name="Gomez Garrido J."/>
        </authorList>
    </citation>
    <scope>NUCLEOTIDE SEQUENCE [LARGE SCALE GENOMIC DNA]</scope>
</reference>
<name>A0A8S0UWH0_OLEEU</name>
<evidence type="ECO:0000256" key="5">
    <source>
        <dbReference type="ARBA" id="ARBA00022737"/>
    </source>
</evidence>
<dbReference type="Gene3D" id="1.20.5.4130">
    <property type="match status" value="1"/>
</dbReference>
<dbReference type="EMBL" id="CACTIH010009120">
    <property type="protein sequence ID" value="CAA3024927.1"/>
    <property type="molecule type" value="Genomic_DNA"/>
</dbReference>
<keyword evidence="8" id="KW-0067">ATP-binding</keyword>
<dbReference type="GO" id="GO:0005524">
    <property type="term" value="F:ATP binding"/>
    <property type="evidence" value="ECO:0007669"/>
    <property type="project" value="UniProtKB-KW"/>
</dbReference>
<organism evidence="11 12">
    <name type="scientific">Olea europaea subsp. europaea</name>
    <dbReference type="NCBI Taxonomy" id="158383"/>
    <lineage>
        <taxon>Eukaryota</taxon>
        <taxon>Viridiplantae</taxon>
        <taxon>Streptophyta</taxon>
        <taxon>Embryophyta</taxon>
        <taxon>Tracheophyta</taxon>
        <taxon>Spermatophyta</taxon>
        <taxon>Magnoliopsida</taxon>
        <taxon>eudicotyledons</taxon>
        <taxon>Gunneridae</taxon>
        <taxon>Pentapetalae</taxon>
        <taxon>asterids</taxon>
        <taxon>lamiids</taxon>
        <taxon>Lamiales</taxon>
        <taxon>Oleaceae</taxon>
        <taxon>Oleeae</taxon>
        <taxon>Olea</taxon>
    </lineage>
</organism>
<gene>
    <name evidence="11" type="ORF">OLEA9_A039859</name>
</gene>
<keyword evidence="5" id="KW-0677">Repeat</keyword>
<feature type="domain" description="Disease resistance protein winged helix" evidence="10">
    <location>
        <begin position="411"/>
        <end position="481"/>
    </location>
</feature>
<keyword evidence="3" id="KW-0963">Cytoplasm</keyword>
<dbReference type="FunFam" id="1.10.10.10:FF:000322">
    <property type="entry name" value="Probable disease resistance protein At1g63360"/>
    <property type="match status" value="1"/>
</dbReference>
<dbReference type="InterPro" id="IPR002182">
    <property type="entry name" value="NB-ARC"/>
</dbReference>
<evidence type="ECO:0000256" key="4">
    <source>
        <dbReference type="ARBA" id="ARBA00022614"/>
    </source>
</evidence>
<dbReference type="Gramene" id="OE9A039859T1">
    <property type="protein sequence ID" value="OE9A039859C1"/>
    <property type="gene ID" value="OE9A039859"/>
</dbReference>
<dbReference type="PANTHER" id="PTHR23155">
    <property type="entry name" value="DISEASE RESISTANCE PROTEIN RP"/>
    <property type="match status" value="1"/>
</dbReference>
<evidence type="ECO:0000313" key="12">
    <source>
        <dbReference type="Proteomes" id="UP000594638"/>
    </source>
</evidence>
<evidence type="ECO:0000256" key="6">
    <source>
        <dbReference type="ARBA" id="ARBA00022741"/>
    </source>
</evidence>
<dbReference type="InterPro" id="IPR044974">
    <property type="entry name" value="Disease_R_plants"/>
</dbReference>
<dbReference type="GO" id="GO:0005737">
    <property type="term" value="C:cytoplasm"/>
    <property type="evidence" value="ECO:0007669"/>
    <property type="project" value="UniProtKB-SubCell"/>
</dbReference>
<dbReference type="FunFam" id="3.40.50.300:FF:001091">
    <property type="entry name" value="Probable disease resistance protein At1g61300"/>
    <property type="match status" value="1"/>
</dbReference>
<dbReference type="Pfam" id="PF23559">
    <property type="entry name" value="WHD_DRP"/>
    <property type="match status" value="1"/>
</dbReference>
<dbReference type="Gene3D" id="1.10.8.430">
    <property type="entry name" value="Helical domain of apoptotic protease-activating factors"/>
    <property type="match status" value="1"/>
</dbReference>
<dbReference type="InterPro" id="IPR058922">
    <property type="entry name" value="WHD_DRP"/>
</dbReference>
<comment type="caution">
    <text evidence="11">The sequence shown here is derived from an EMBL/GenBank/DDBJ whole genome shotgun (WGS) entry which is preliminary data.</text>
</comment>
<dbReference type="InterPro" id="IPR042197">
    <property type="entry name" value="Apaf_helical"/>
</dbReference>
<dbReference type="GO" id="GO:0043531">
    <property type="term" value="F:ADP binding"/>
    <property type="evidence" value="ECO:0007669"/>
    <property type="project" value="InterPro"/>
</dbReference>
<evidence type="ECO:0000259" key="10">
    <source>
        <dbReference type="Pfam" id="PF23559"/>
    </source>
</evidence>
<dbReference type="Pfam" id="PF00931">
    <property type="entry name" value="NB-ARC"/>
    <property type="match status" value="1"/>
</dbReference>
<dbReference type="PANTHER" id="PTHR23155:SF1152">
    <property type="entry name" value="AAA+ ATPASE DOMAIN-CONTAINING PROTEIN"/>
    <property type="match status" value="1"/>
</dbReference>
<dbReference type="InterPro" id="IPR036388">
    <property type="entry name" value="WH-like_DNA-bd_sf"/>
</dbReference>
<dbReference type="GO" id="GO:0098542">
    <property type="term" value="P:defense response to other organism"/>
    <property type="evidence" value="ECO:0007669"/>
    <property type="project" value="TreeGrafter"/>
</dbReference>
<keyword evidence="6" id="KW-0547">Nucleotide-binding</keyword>
<keyword evidence="4" id="KW-0433">Leucine-rich repeat</keyword>
<evidence type="ECO:0000256" key="1">
    <source>
        <dbReference type="ARBA" id="ARBA00004496"/>
    </source>
</evidence>
<dbReference type="Gene3D" id="1.10.10.10">
    <property type="entry name" value="Winged helix-like DNA-binding domain superfamily/Winged helix DNA-binding domain"/>
    <property type="match status" value="1"/>
</dbReference>
<comment type="subcellular location">
    <subcellularLocation>
        <location evidence="1">Cytoplasm</location>
    </subcellularLocation>
</comment>
<dbReference type="SUPFAM" id="SSF52540">
    <property type="entry name" value="P-loop containing nucleoside triphosphate hydrolases"/>
    <property type="match status" value="1"/>
</dbReference>
<comment type="similarity">
    <text evidence="2">Belongs to the disease resistance NB-LRR family.</text>
</comment>
<dbReference type="GO" id="GO:0051607">
    <property type="term" value="P:defense response to virus"/>
    <property type="evidence" value="ECO:0007669"/>
    <property type="project" value="UniProtKB-ARBA"/>
</dbReference>
<evidence type="ECO:0000256" key="8">
    <source>
        <dbReference type="ARBA" id="ARBA00022840"/>
    </source>
</evidence>
<dbReference type="OrthoDB" id="912733at2759"/>
<evidence type="ECO:0000256" key="2">
    <source>
        <dbReference type="ARBA" id="ARBA00008894"/>
    </source>
</evidence>
<sequence>MAFAAVNSLTRILEQMLQHQHVILPNRQRVESLLKEVSLFEDILENSSTKSSKKIKSFESQIIIAAKRGKDLIESRIRDQLIGTSPLCGNVLSKSAMSDYNLIFSSHCLKKLKREIDFIKQRVMKIEEEIGVKECTPASDSSRPAASSCKITMVGLEDDFMEIKTRLVRESLALQTVCVVGMGGIGKTTIAREVYNDSFILFRFDTRAWVTISQSYDVRQIIIGLLDSMEKLTEEIGKESTERLSEHLYKNLKGRRYLIVMDDVWNTKVWDDLRKLFPNDNNASRILLTTRLKNVGVYVNSSPPLHDMHFLNEDGSWKLFRQKVFGEYSCPLELEEIGKKIARNCGGLPLAIVVIGGLLSKATKTQHYWRNVAENLTSVIISNDEQCSKTISLSYNHLPHHLKDCFLYTGIFPEDFDISVSKLVKLWVAEGFINQMGSKSLEDVAYGYLLDLVDRSLILVGEQSSVGKIKTCKIHDIVRDFCIREAKKEMFLGITDKSLNDIPVGTSLCRLSVYPTTTNIFPCDDKKLSSLQVSSLFSFDRHFNHSVQHLNPRPLRVLNMVRTLGIGIQGELNESLFYNLHYLACDCDHKWFSISSSSMLPNLQTLILYSFHPPIEVAIWNMPQLRHVQVEALFLSDPLEGGNSVIVLENLRTLSLVRNFRCSDKVLKRIPNLKKLGISYVLEPPDWQYYCLNNLVRLHKLEALKCRLRVPSPCLLHHLTFPPTIKKRFVSSLERYEDCWIVDQS</sequence>
<feature type="domain" description="NB-ARC" evidence="9">
    <location>
        <begin position="157"/>
        <end position="326"/>
    </location>
</feature>
<evidence type="ECO:0000256" key="7">
    <source>
        <dbReference type="ARBA" id="ARBA00022821"/>
    </source>
</evidence>
<dbReference type="PRINTS" id="PR00364">
    <property type="entry name" value="DISEASERSIST"/>
</dbReference>
<accession>A0A8S0UWH0</accession>
<proteinExistence type="inferred from homology"/>
<dbReference type="Proteomes" id="UP000594638">
    <property type="component" value="Unassembled WGS sequence"/>
</dbReference>
<evidence type="ECO:0000256" key="3">
    <source>
        <dbReference type="ARBA" id="ARBA00022490"/>
    </source>
</evidence>
<keyword evidence="12" id="KW-1185">Reference proteome</keyword>
<evidence type="ECO:0000313" key="11">
    <source>
        <dbReference type="EMBL" id="CAA3024927.1"/>
    </source>
</evidence>
<dbReference type="Gene3D" id="3.40.50.300">
    <property type="entry name" value="P-loop containing nucleotide triphosphate hydrolases"/>
    <property type="match status" value="1"/>
</dbReference>
<dbReference type="InterPro" id="IPR027417">
    <property type="entry name" value="P-loop_NTPase"/>
</dbReference>